<dbReference type="EMBL" id="WBOS01000015">
    <property type="protein sequence ID" value="KAB2330182.1"/>
    <property type="molecule type" value="Genomic_DNA"/>
</dbReference>
<dbReference type="Proteomes" id="UP000481030">
    <property type="component" value="Unassembled WGS sequence"/>
</dbReference>
<evidence type="ECO:0000313" key="1">
    <source>
        <dbReference type="EMBL" id="KAB2330182.1"/>
    </source>
</evidence>
<reference evidence="1 2" key="1">
    <citation type="journal article" date="2016" name="Antonie Van Leeuwenhoek">
        <title>Bacillus depressus sp. nov., isolated from soil of a sunflower field.</title>
        <authorList>
            <person name="Wei X."/>
            <person name="Xin D."/>
            <person name="Xin Y."/>
            <person name="Zhang H."/>
            <person name="Wang T."/>
            <person name="Zhang J."/>
        </authorList>
    </citation>
    <scope>NUCLEOTIDE SEQUENCE [LARGE SCALE GENOMIC DNA]</scope>
    <source>
        <strain evidence="1 2">BZ1</strain>
    </source>
</reference>
<gene>
    <name evidence="1" type="ORF">F7731_20580</name>
</gene>
<dbReference type="Pfam" id="PF11385">
    <property type="entry name" value="DUF3189"/>
    <property type="match status" value="1"/>
</dbReference>
<comment type="caution">
    <text evidence="1">The sequence shown here is derived from an EMBL/GenBank/DDBJ whole genome shotgun (WGS) entry which is preliminary data.</text>
</comment>
<organism evidence="1 2">
    <name type="scientific">Cytobacillus depressus</name>
    <dbReference type="NCBI Taxonomy" id="1602942"/>
    <lineage>
        <taxon>Bacteria</taxon>
        <taxon>Bacillati</taxon>
        <taxon>Bacillota</taxon>
        <taxon>Bacilli</taxon>
        <taxon>Bacillales</taxon>
        <taxon>Bacillaceae</taxon>
        <taxon>Cytobacillus</taxon>
    </lineage>
</organism>
<sequence length="169" mass="19002">MIYVYNDFGGTHTTSIAAAYHLRKLPENRVLTKEEILNVPYFNKLEKSDAGKFIFHGKDEDGHSVYTLGRRSSKLIIPSLKNFYEVLEDRFQLDEKIIFSNTSPTVPFAMTMGGFFSRGLKIDFIGVPLLVAGAKKSCLNIHKLVENTKQIGSSAHSKVTVIENKNFQA</sequence>
<dbReference type="AlphaFoldDB" id="A0A6L3UZY1"/>
<proteinExistence type="predicted"/>
<accession>A0A6L3UZY1</accession>
<name>A0A6L3UZY1_9BACI</name>
<dbReference type="InterPro" id="IPR021525">
    <property type="entry name" value="DUF3189"/>
</dbReference>
<keyword evidence="2" id="KW-1185">Reference proteome</keyword>
<evidence type="ECO:0000313" key="2">
    <source>
        <dbReference type="Proteomes" id="UP000481030"/>
    </source>
</evidence>
<protein>
    <submittedName>
        <fullName evidence="1">DUF3189 family protein</fullName>
    </submittedName>
</protein>
<dbReference type="RefSeq" id="WP_151536671.1">
    <property type="nucleotide sequence ID" value="NZ_WBOS01000015.1"/>
</dbReference>
<dbReference type="OrthoDB" id="1680616at2"/>